<protein>
    <recommendedName>
        <fullName evidence="1">HTH cro/C1-type domain-containing protein</fullName>
    </recommendedName>
</protein>
<dbReference type="Proteomes" id="UP000092643">
    <property type="component" value="Unassembled WGS sequence"/>
</dbReference>
<dbReference type="InterPro" id="IPR001387">
    <property type="entry name" value="Cro/C1-type_HTH"/>
</dbReference>
<reference evidence="2 3" key="1">
    <citation type="submission" date="2014-11" db="EMBL/GenBank/DDBJ databases">
        <title>Pan-genome of Gallibacterium spp.</title>
        <authorList>
            <person name="Kudirkiene E."/>
            <person name="Bojesen A.M."/>
        </authorList>
    </citation>
    <scope>NUCLEOTIDE SEQUENCE [LARGE SCALE GENOMIC DNA]</scope>
    <source>
        <strain evidence="2 3">F 279</strain>
    </source>
</reference>
<dbReference type="GO" id="GO:0003677">
    <property type="term" value="F:DNA binding"/>
    <property type="evidence" value="ECO:0007669"/>
    <property type="project" value="InterPro"/>
</dbReference>
<dbReference type="OrthoDB" id="5636356at2"/>
<dbReference type="EMBL" id="JTJO01000079">
    <property type="protein sequence ID" value="OBW95226.1"/>
    <property type="molecule type" value="Genomic_DNA"/>
</dbReference>
<dbReference type="AlphaFoldDB" id="A0A1A7P0E8"/>
<dbReference type="PATRIC" id="fig|750.21.peg.2405"/>
<comment type="caution">
    <text evidence="2">The sequence shown here is derived from an EMBL/GenBank/DDBJ whole genome shotgun (WGS) entry which is preliminary data.</text>
</comment>
<dbReference type="Gene3D" id="1.10.260.40">
    <property type="entry name" value="lambda repressor-like DNA-binding domains"/>
    <property type="match status" value="1"/>
</dbReference>
<evidence type="ECO:0000259" key="1">
    <source>
        <dbReference type="PROSITE" id="PS50943"/>
    </source>
</evidence>
<gene>
    <name evidence="2" type="ORF">QV03_11650</name>
</gene>
<feature type="domain" description="HTH cro/C1-type" evidence="1">
    <location>
        <begin position="50"/>
        <end position="84"/>
    </location>
</feature>
<name>A0A1A7P0E8_9PAST</name>
<evidence type="ECO:0000313" key="3">
    <source>
        <dbReference type="Proteomes" id="UP000092643"/>
    </source>
</evidence>
<sequence>MKKDEKTQQDQRERQRFADNLKKGLIAKGYTARGNVLEREFNLRYYGTSITPHTAGKWLRGESIPRLDKLKTLANWLQINLTDLVSPEKLERLEAGELRRSDLLEQHRWENIATQQDKALFSHFLDLPEQQRNVVREVIMALYKQHCKK</sequence>
<organism evidence="2 3">
    <name type="scientific">Gallibacterium anatis</name>
    <dbReference type="NCBI Taxonomy" id="750"/>
    <lineage>
        <taxon>Bacteria</taxon>
        <taxon>Pseudomonadati</taxon>
        <taxon>Pseudomonadota</taxon>
        <taxon>Gammaproteobacteria</taxon>
        <taxon>Pasteurellales</taxon>
        <taxon>Pasteurellaceae</taxon>
        <taxon>Gallibacterium</taxon>
    </lineage>
</organism>
<dbReference type="RefSeq" id="WP_039139197.1">
    <property type="nucleotide sequence ID" value="NZ_JARTCE010000009.1"/>
</dbReference>
<dbReference type="InterPro" id="IPR010982">
    <property type="entry name" value="Lambda_DNA-bd_dom_sf"/>
</dbReference>
<accession>A0A1A7P0E8</accession>
<proteinExistence type="predicted"/>
<evidence type="ECO:0000313" key="2">
    <source>
        <dbReference type="EMBL" id="OBW95226.1"/>
    </source>
</evidence>
<dbReference type="PROSITE" id="PS50943">
    <property type="entry name" value="HTH_CROC1"/>
    <property type="match status" value="1"/>
</dbReference>